<keyword evidence="3" id="KW-0731">Sigma factor</keyword>
<dbReference type="InterPro" id="IPR007627">
    <property type="entry name" value="RNA_pol_sigma70_r2"/>
</dbReference>
<sequence length="188" mass="21605">MDEAENVRMQGDEIAVLIGRVALGDRSAFAALYQATSPKLFAICIRILKDRTDAEEALQEIYVRIWQRAQSFASRSGHALAWLATIARNHCIDLIRARRPVTDDIDTVLDLEDRATPDPEMQIVMRDEGRRIDRCMEELRPEQAAAVRRAYVEGMSYAELAEEMNAPLNTVRTWLRRSLLKLRECMER</sequence>
<evidence type="ECO:0000259" key="5">
    <source>
        <dbReference type="Pfam" id="PF04542"/>
    </source>
</evidence>
<evidence type="ECO:0000256" key="4">
    <source>
        <dbReference type="ARBA" id="ARBA00023163"/>
    </source>
</evidence>
<accession>A0A1S7TL87</accession>
<dbReference type="Pfam" id="PF04542">
    <property type="entry name" value="Sigma70_r2"/>
    <property type="match status" value="1"/>
</dbReference>
<evidence type="ECO:0000313" key="8">
    <source>
        <dbReference type="Proteomes" id="UP000192140"/>
    </source>
</evidence>
<keyword evidence="8" id="KW-1185">Reference proteome</keyword>
<keyword evidence="2" id="KW-0805">Transcription regulation</keyword>
<dbReference type="PANTHER" id="PTHR43133:SF62">
    <property type="entry name" value="RNA POLYMERASE SIGMA FACTOR SIGZ"/>
    <property type="match status" value="1"/>
</dbReference>
<dbReference type="Pfam" id="PF08281">
    <property type="entry name" value="Sigma70_r4_2"/>
    <property type="match status" value="1"/>
</dbReference>
<dbReference type="InterPro" id="IPR013325">
    <property type="entry name" value="RNA_pol_sigma_r2"/>
</dbReference>
<dbReference type="InterPro" id="IPR013249">
    <property type="entry name" value="RNA_pol_sigma70_r4_t2"/>
</dbReference>
<evidence type="ECO:0000256" key="2">
    <source>
        <dbReference type="ARBA" id="ARBA00023015"/>
    </source>
</evidence>
<dbReference type="SUPFAM" id="SSF88946">
    <property type="entry name" value="Sigma2 domain of RNA polymerase sigma factors"/>
    <property type="match status" value="1"/>
</dbReference>
<dbReference type="CDD" id="cd06171">
    <property type="entry name" value="Sigma70_r4"/>
    <property type="match status" value="1"/>
</dbReference>
<dbReference type="InterPro" id="IPR013324">
    <property type="entry name" value="RNA_pol_sigma_r3/r4-like"/>
</dbReference>
<dbReference type="EMBL" id="FCNP01000013">
    <property type="protein sequence ID" value="CVI55368.1"/>
    <property type="molecule type" value="Genomic_DNA"/>
</dbReference>
<feature type="domain" description="RNA polymerase sigma factor 70 region 4 type 2" evidence="6">
    <location>
        <begin position="130"/>
        <end position="182"/>
    </location>
</feature>
<dbReference type="NCBIfam" id="NF009167">
    <property type="entry name" value="PRK12514.1"/>
    <property type="match status" value="1"/>
</dbReference>
<dbReference type="InterPro" id="IPR014284">
    <property type="entry name" value="RNA_pol_sigma-70_dom"/>
</dbReference>
<dbReference type="SUPFAM" id="SSF88659">
    <property type="entry name" value="Sigma3 and sigma4 domains of RNA polymerase sigma factors"/>
    <property type="match status" value="1"/>
</dbReference>
<evidence type="ECO:0000259" key="6">
    <source>
        <dbReference type="Pfam" id="PF08281"/>
    </source>
</evidence>
<dbReference type="PANTHER" id="PTHR43133">
    <property type="entry name" value="RNA POLYMERASE ECF-TYPE SIGMA FACTO"/>
    <property type="match status" value="1"/>
</dbReference>
<dbReference type="Gene3D" id="1.10.10.10">
    <property type="entry name" value="Winged helix-like DNA-binding domain superfamily/Winged helix DNA-binding domain"/>
    <property type="match status" value="1"/>
</dbReference>
<protein>
    <submittedName>
        <fullName evidence="7">RNA polymerase sigma factor</fullName>
    </submittedName>
</protein>
<dbReference type="InterPro" id="IPR039425">
    <property type="entry name" value="RNA_pol_sigma-70-like"/>
</dbReference>
<dbReference type="NCBIfam" id="TIGR02937">
    <property type="entry name" value="sigma70-ECF"/>
    <property type="match status" value="1"/>
</dbReference>
<evidence type="ECO:0000313" key="7">
    <source>
        <dbReference type="EMBL" id="CVI55368.1"/>
    </source>
</evidence>
<name>A0A1S7TL87_9HYPH</name>
<keyword evidence="4" id="KW-0804">Transcription</keyword>
<dbReference type="GO" id="GO:0003677">
    <property type="term" value="F:DNA binding"/>
    <property type="evidence" value="ECO:0007669"/>
    <property type="project" value="InterPro"/>
</dbReference>
<proteinExistence type="inferred from homology"/>
<reference evidence="7" key="1">
    <citation type="submission" date="2016-01" db="EMBL/GenBank/DDBJ databases">
        <authorList>
            <person name="Regsiter A."/>
            <person name="william w."/>
        </authorList>
    </citation>
    <scope>NUCLEOTIDE SEQUENCE</scope>
    <source>
        <strain evidence="7">NCPPB 1641</strain>
    </source>
</reference>
<dbReference type="AlphaFoldDB" id="A0A1S7TL87"/>
<comment type="caution">
    <text evidence="7">The sequence shown here is derived from an EMBL/GenBank/DDBJ whole genome shotgun (WGS) entry which is preliminary data.</text>
</comment>
<organism evidence="7 8">
    <name type="scientific">Agrobacterium deltaense NCPPB 1641</name>
    <dbReference type="NCBI Taxonomy" id="1183425"/>
    <lineage>
        <taxon>Bacteria</taxon>
        <taxon>Pseudomonadati</taxon>
        <taxon>Pseudomonadota</taxon>
        <taxon>Alphaproteobacteria</taxon>
        <taxon>Hyphomicrobiales</taxon>
        <taxon>Rhizobiaceae</taxon>
        <taxon>Rhizobium/Agrobacterium group</taxon>
        <taxon>Agrobacterium</taxon>
    </lineage>
</organism>
<dbReference type="Gene3D" id="1.10.1740.10">
    <property type="match status" value="1"/>
</dbReference>
<gene>
    <name evidence="7" type="primary">rpoE</name>
    <name evidence="7" type="ORF">AGR7A_Cc200204</name>
</gene>
<dbReference type="InterPro" id="IPR036388">
    <property type="entry name" value="WH-like_DNA-bd_sf"/>
</dbReference>
<evidence type="ECO:0000256" key="1">
    <source>
        <dbReference type="ARBA" id="ARBA00010641"/>
    </source>
</evidence>
<evidence type="ECO:0000256" key="3">
    <source>
        <dbReference type="ARBA" id="ARBA00023082"/>
    </source>
</evidence>
<comment type="similarity">
    <text evidence="1">Belongs to the sigma-70 factor family. ECF subfamily.</text>
</comment>
<dbReference type="GO" id="GO:0016987">
    <property type="term" value="F:sigma factor activity"/>
    <property type="evidence" value="ECO:0007669"/>
    <property type="project" value="UniProtKB-KW"/>
</dbReference>
<dbReference type="GO" id="GO:0006352">
    <property type="term" value="P:DNA-templated transcription initiation"/>
    <property type="evidence" value="ECO:0007669"/>
    <property type="project" value="InterPro"/>
</dbReference>
<dbReference type="Proteomes" id="UP000192140">
    <property type="component" value="Unassembled WGS sequence"/>
</dbReference>
<feature type="domain" description="RNA polymerase sigma-70 region 2" evidence="5">
    <location>
        <begin position="32"/>
        <end position="99"/>
    </location>
</feature>